<feature type="compositionally biased region" description="Basic and acidic residues" evidence="1">
    <location>
        <begin position="8"/>
        <end position="17"/>
    </location>
</feature>
<reference evidence="2" key="1">
    <citation type="journal article" date="2011" name="Nat. Biotechnol.">
        <title>Genome sequencing and comparison of two nonhuman primate animal models, the cynomolgus and Chinese rhesus macaques.</title>
        <authorList>
            <person name="Yan G."/>
            <person name="Zhang G."/>
            <person name="Fang X."/>
            <person name="Zhang Y."/>
            <person name="Li C."/>
            <person name="Ling F."/>
            <person name="Cooper D.N."/>
            <person name="Li Q."/>
            <person name="Li Y."/>
            <person name="van Gool A.J."/>
            <person name="Du H."/>
            <person name="Chen J."/>
            <person name="Chen R."/>
            <person name="Zhang P."/>
            <person name="Huang Z."/>
            <person name="Thompson J.R."/>
            <person name="Meng Y."/>
            <person name="Bai Y."/>
            <person name="Wang J."/>
            <person name="Zhuo M."/>
            <person name="Wang T."/>
            <person name="Huang Y."/>
            <person name="Wei L."/>
            <person name="Li J."/>
            <person name="Wang Z."/>
            <person name="Hu H."/>
            <person name="Yang P."/>
            <person name="Le L."/>
            <person name="Stenson P.D."/>
            <person name="Li B."/>
            <person name="Liu X."/>
            <person name="Ball E.V."/>
            <person name="An N."/>
            <person name="Huang Q."/>
            <person name="Zhang Y."/>
            <person name="Fan W."/>
            <person name="Zhang X."/>
            <person name="Li Y."/>
            <person name="Wang W."/>
            <person name="Katze M.G."/>
            <person name="Su B."/>
            <person name="Nielsen R."/>
            <person name="Yang H."/>
            <person name="Wang J."/>
            <person name="Wang X."/>
            <person name="Wang J."/>
        </authorList>
    </citation>
    <scope>NUCLEOTIDE SEQUENCE [LARGE SCALE GENOMIC DNA]</scope>
    <source>
        <strain evidence="2">CR-5</strain>
    </source>
</reference>
<evidence type="ECO:0000256" key="1">
    <source>
        <dbReference type="SAM" id="MobiDB-lite"/>
    </source>
</evidence>
<gene>
    <name evidence="2" type="ORF">EGK_18095</name>
</gene>
<protein>
    <submittedName>
        <fullName evidence="2">Uncharacterized protein</fullName>
    </submittedName>
</protein>
<feature type="region of interest" description="Disordered" evidence="1">
    <location>
        <begin position="1"/>
        <end position="33"/>
    </location>
</feature>
<organism evidence="2">
    <name type="scientific">Macaca mulatta</name>
    <name type="common">Rhesus macaque</name>
    <dbReference type="NCBI Taxonomy" id="9544"/>
    <lineage>
        <taxon>Eukaryota</taxon>
        <taxon>Metazoa</taxon>
        <taxon>Chordata</taxon>
        <taxon>Craniata</taxon>
        <taxon>Vertebrata</taxon>
        <taxon>Euteleostomi</taxon>
        <taxon>Mammalia</taxon>
        <taxon>Eutheria</taxon>
        <taxon>Euarchontoglires</taxon>
        <taxon>Primates</taxon>
        <taxon>Haplorrhini</taxon>
        <taxon>Catarrhini</taxon>
        <taxon>Cercopithecidae</taxon>
        <taxon>Cercopithecinae</taxon>
        <taxon>Macaca</taxon>
    </lineage>
</organism>
<proteinExistence type="predicted"/>
<name>G7MXF1_MACMU</name>
<evidence type="ECO:0000313" key="2">
    <source>
        <dbReference type="EMBL" id="EHH27809.1"/>
    </source>
</evidence>
<dbReference type="AlphaFoldDB" id="G7MXF1"/>
<accession>G7MXF1</accession>
<dbReference type="Proteomes" id="UP000013456">
    <property type="component" value="Chromosome 7"/>
</dbReference>
<dbReference type="EMBL" id="CM001259">
    <property type="protein sequence ID" value="EHH27809.1"/>
    <property type="molecule type" value="Genomic_DNA"/>
</dbReference>
<sequence length="50" mass="5227">MQAPDSVRSVEVEREAKTWGGSQGGPKDPVHATTSLTLGTVGHLAFIIPP</sequence>